<dbReference type="KEGG" id="aae:aq_2188"/>
<organism evidence="10 11">
    <name type="scientific">Aquifex aeolicus (strain VF5)</name>
    <dbReference type="NCBI Taxonomy" id="224324"/>
    <lineage>
        <taxon>Bacteria</taxon>
        <taxon>Pseudomonadati</taxon>
        <taxon>Aquificota</taxon>
        <taxon>Aquificia</taxon>
        <taxon>Aquificales</taxon>
        <taxon>Aquificaceae</taxon>
        <taxon>Aquifex</taxon>
    </lineage>
</organism>
<dbReference type="Proteomes" id="UP000000798">
    <property type="component" value="Chromosome"/>
</dbReference>
<evidence type="ECO:0000256" key="4">
    <source>
        <dbReference type="ARBA" id="ARBA00022692"/>
    </source>
</evidence>
<dbReference type="GO" id="GO:0019646">
    <property type="term" value="P:aerobic electron transport chain"/>
    <property type="evidence" value="ECO:0007669"/>
    <property type="project" value="InterPro"/>
</dbReference>
<dbReference type="FunCoup" id="O67932">
    <property type="interactions" value="165"/>
</dbReference>
<dbReference type="GO" id="GO:0004129">
    <property type="term" value="F:cytochrome-c oxidase activity"/>
    <property type="evidence" value="ECO:0007669"/>
    <property type="project" value="InterPro"/>
</dbReference>
<dbReference type="GO" id="GO:0009060">
    <property type="term" value="P:aerobic respiration"/>
    <property type="evidence" value="ECO:0000318"/>
    <property type="project" value="GO_Central"/>
</dbReference>
<dbReference type="Pfam" id="PF00510">
    <property type="entry name" value="COX3"/>
    <property type="match status" value="1"/>
</dbReference>
<evidence type="ECO:0000313" key="11">
    <source>
        <dbReference type="Proteomes" id="UP000000798"/>
    </source>
</evidence>
<evidence type="ECO:0000313" key="10">
    <source>
        <dbReference type="EMBL" id="AAC07902.1"/>
    </source>
</evidence>
<feature type="transmembrane region" description="Helical" evidence="8">
    <location>
        <begin position="42"/>
        <end position="61"/>
    </location>
</feature>
<dbReference type="SUPFAM" id="SSF81452">
    <property type="entry name" value="Cytochrome c oxidase subunit III-like"/>
    <property type="match status" value="1"/>
</dbReference>
<dbReference type="HOGENOM" id="CLU_044071_2_0_0"/>
<dbReference type="PIR" id="H70487">
    <property type="entry name" value="H70487"/>
</dbReference>
<evidence type="ECO:0000256" key="6">
    <source>
        <dbReference type="ARBA" id="ARBA00023136"/>
    </source>
</evidence>
<dbReference type="InterPro" id="IPR035973">
    <property type="entry name" value="Cyt_c_oxidase_su3-like_sf"/>
</dbReference>
<accession>O67932</accession>
<keyword evidence="5 8" id="KW-1133">Transmembrane helix</keyword>
<evidence type="ECO:0000256" key="1">
    <source>
        <dbReference type="ARBA" id="ARBA00004651"/>
    </source>
</evidence>
<reference evidence="10 11" key="1">
    <citation type="journal article" date="1998" name="Nature">
        <title>The complete genome of the hyperthermophilic bacterium Aquifex aeolicus.</title>
        <authorList>
            <person name="Deckert G."/>
            <person name="Warren P.V."/>
            <person name="Gaasterland T."/>
            <person name="Young W.G."/>
            <person name="Lenox A.L."/>
            <person name="Graham D.E."/>
            <person name="Overbeek R."/>
            <person name="Snead M.A."/>
            <person name="Keller M."/>
            <person name="Aujay M."/>
            <person name="Huber R."/>
            <person name="Feldman R.A."/>
            <person name="Short J.M."/>
            <person name="Olson G.J."/>
            <person name="Swanson R.V."/>
        </authorList>
    </citation>
    <scope>NUCLEOTIDE SEQUENCE [LARGE SCALE GENOMIC DNA]</scope>
    <source>
        <strain evidence="10 11">VF5</strain>
    </source>
</reference>
<evidence type="ECO:0000256" key="3">
    <source>
        <dbReference type="ARBA" id="ARBA00022475"/>
    </source>
</evidence>
<feature type="transmembrane region" description="Helical" evidence="8">
    <location>
        <begin position="150"/>
        <end position="169"/>
    </location>
</feature>
<dbReference type="InterPro" id="IPR000298">
    <property type="entry name" value="Cyt_c_oxidase-like_su3"/>
</dbReference>
<dbReference type="eggNOG" id="COG1845">
    <property type="taxonomic scope" value="Bacteria"/>
</dbReference>
<dbReference type="GO" id="GO:0005886">
    <property type="term" value="C:plasma membrane"/>
    <property type="evidence" value="ECO:0007669"/>
    <property type="project" value="UniProtKB-SubCell"/>
</dbReference>
<keyword evidence="11" id="KW-1185">Reference proteome</keyword>
<proteinExistence type="inferred from homology"/>
<dbReference type="EMBL" id="AE000657">
    <property type="protein sequence ID" value="AAC07902.1"/>
    <property type="molecule type" value="Genomic_DNA"/>
</dbReference>
<dbReference type="InterPro" id="IPR013833">
    <property type="entry name" value="Cyt_c_oxidase_su3_a-hlx"/>
</dbReference>
<gene>
    <name evidence="10" type="primary">coxC</name>
    <name evidence="10" type="ordered locus">aq_2188</name>
</gene>
<feature type="transmembrane region" description="Helical" evidence="8">
    <location>
        <begin position="235"/>
        <end position="254"/>
    </location>
</feature>
<comment type="similarity">
    <text evidence="2 7">Belongs to the cytochrome c oxidase subunit 3 family.</text>
</comment>
<dbReference type="AlphaFoldDB" id="O67932"/>
<keyword evidence="4 7" id="KW-0812">Transmembrane</keyword>
<dbReference type="OrthoDB" id="9810850at2"/>
<dbReference type="PANTHER" id="PTHR11403">
    <property type="entry name" value="CYTOCHROME C OXIDASE SUBUNIT III"/>
    <property type="match status" value="1"/>
</dbReference>
<dbReference type="EnsemblBacteria" id="AAC07902">
    <property type="protein sequence ID" value="AAC07902"/>
    <property type="gene ID" value="aq_2188"/>
</dbReference>
<feature type="transmembrane region" description="Helical" evidence="8">
    <location>
        <begin position="73"/>
        <end position="98"/>
    </location>
</feature>
<evidence type="ECO:0000256" key="2">
    <source>
        <dbReference type="ARBA" id="ARBA00010581"/>
    </source>
</evidence>
<dbReference type="Gene3D" id="1.20.120.80">
    <property type="entry name" value="Cytochrome c oxidase, subunit III, four-helix bundle"/>
    <property type="match status" value="1"/>
</dbReference>
<evidence type="ECO:0000256" key="8">
    <source>
        <dbReference type="SAM" id="Phobius"/>
    </source>
</evidence>
<name>O67932_AQUAE</name>
<feature type="transmembrane region" description="Helical" evidence="8">
    <location>
        <begin position="12"/>
        <end position="36"/>
    </location>
</feature>
<dbReference type="InterPro" id="IPR024791">
    <property type="entry name" value="Cyt_c/ubiquinol_Oxase_su3"/>
</dbReference>
<keyword evidence="3" id="KW-1003">Cell membrane</keyword>
<dbReference type="PANTHER" id="PTHR11403:SF2">
    <property type="entry name" value="CYTOCHROME BO(3) UBIQUINOL OXIDASE SUBUNIT 3"/>
    <property type="match status" value="1"/>
</dbReference>
<dbReference type="STRING" id="224324.aq_2188"/>
<dbReference type="PROSITE" id="PS50253">
    <property type="entry name" value="COX3"/>
    <property type="match status" value="1"/>
</dbReference>
<comment type="subcellular location">
    <subcellularLocation>
        <location evidence="1 7">Cell membrane</location>
        <topology evidence="1 7">Multi-pass membrane protein</topology>
    </subcellularLocation>
</comment>
<sequence>MAHTETMHHEEVSVWPFVIGMGMLFAPIALTAYFAWQNHMAGLVLGGLSLILILFGAAGWANEHFTKDREHGLGALGTYFFIITEAVIFGTMFAAYYTARVTHAHEWANWVPEGISLAMAGLLTLILWASSYTIWKAETILEEEGNNGKALKWVFFTFVLGLLFVILHVNEWKHLWHEGFTLSSNMYGTGFYALTGLHTSHVLLGLIMQLYCMWLLATGKMTQLRPTVLRATSAYWHFVDFMWLLVAGSVYIIGTLGV</sequence>
<dbReference type="RefSeq" id="WP_010881437.1">
    <property type="nucleotide sequence ID" value="NC_000918.1"/>
</dbReference>
<dbReference type="CDD" id="cd00386">
    <property type="entry name" value="Heme_Cu_Oxidase_III_like"/>
    <property type="match status" value="1"/>
</dbReference>
<feature type="transmembrane region" description="Helical" evidence="8">
    <location>
        <begin position="189"/>
        <end position="214"/>
    </location>
</feature>
<feature type="domain" description="Heme-copper oxidase subunit III family profile" evidence="9">
    <location>
        <begin position="3"/>
        <end position="255"/>
    </location>
</feature>
<evidence type="ECO:0000256" key="5">
    <source>
        <dbReference type="ARBA" id="ARBA00022989"/>
    </source>
</evidence>
<evidence type="ECO:0000259" key="9">
    <source>
        <dbReference type="PROSITE" id="PS50253"/>
    </source>
</evidence>
<protein>
    <submittedName>
        <fullName evidence="10">Cytochrome c oxidase subunit III</fullName>
    </submittedName>
</protein>
<feature type="transmembrane region" description="Helical" evidence="8">
    <location>
        <begin position="110"/>
        <end position="129"/>
    </location>
</feature>
<keyword evidence="6 8" id="KW-0472">Membrane</keyword>
<evidence type="ECO:0000256" key="7">
    <source>
        <dbReference type="RuleBase" id="RU003376"/>
    </source>
</evidence>
<dbReference type="InParanoid" id="O67932"/>